<dbReference type="InterPro" id="IPR041373">
    <property type="entry name" value="RT_RNaseH"/>
</dbReference>
<feature type="region of interest" description="Disordered" evidence="9">
    <location>
        <begin position="1342"/>
        <end position="1362"/>
    </location>
</feature>
<protein>
    <recommendedName>
        <fullName evidence="1">RNA-directed DNA polymerase</fullName>
        <ecNumber evidence="1">2.7.7.49</ecNumber>
    </recommendedName>
</protein>
<keyword evidence="8" id="KW-0695">RNA-directed DNA polymerase</keyword>
<evidence type="ECO:0000256" key="2">
    <source>
        <dbReference type="ARBA" id="ARBA00022670"/>
    </source>
</evidence>
<evidence type="ECO:0000256" key="7">
    <source>
        <dbReference type="ARBA" id="ARBA00022801"/>
    </source>
</evidence>
<name>A0A820RQK6_9BILA</name>
<dbReference type="SUPFAM" id="SSF53098">
    <property type="entry name" value="Ribonuclease H-like"/>
    <property type="match status" value="1"/>
</dbReference>
<dbReference type="InterPro" id="IPR050951">
    <property type="entry name" value="Retrovirus_Pol_polyprotein"/>
</dbReference>
<dbReference type="SUPFAM" id="SSF56672">
    <property type="entry name" value="DNA/RNA polymerases"/>
    <property type="match status" value="1"/>
</dbReference>
<comment type="caution">
    <text evidence="12">The sequence shown here is derived from an EMBL/GenBank/DDBJ whole genome shotgun (WGS) entry which is preliminary data.</text>
</comment>
<evidence type="ECO:0000259" key="11">
    <source>
        <dbReference type="PROSITE" id="PS50994"/>
    </source>
</evidence>
<dbReference type="CDD" id="cd09274">
    <property type="entry name" value="RNase_HI_RT_Ty3"/>
    <property type="match status" value="1"/>
</dbReference>
<evidence type="ECO:0000256" key="3">
    <source>
        <dbReference type="ARBA" id="ARBA00022679"/>
    </source>
</evidence>
<keyword evidence="4" id="KW-0548">Nucleotidyltransferase</keyword>
<keyword evidence="6" id="KW-0255">Endonuclease</keyword>
<feature type="domain" description="Reverse transcriptase" evidence="10">
    <location>
        <begin position="925"/>
        <end position="1104"/>
    </location>
</feature>
<dbReference type="Pfam" id="PF19259">
    <property type="entry name" value="Ty3_capsid"/>
    <property type="match status" value="1"/>
</dbReference>
<evidence type="ECO:0000256" key="9">
    <source>
        <dbReference type="SAM" id="MobiDB-lite"/>
    </source>
</evidence>
<dbReference type="GO" id="GO:0003964">
    <property type="term" value="F:RNA-directed DNA polymerase activity"/>
    <property type="evidence" value="ECO:0007669"/>
    <property type="project" value="UniProtKB-KW"/>
</dbReference>
<dbReference type="GO" id="GO:0015074">
    <property type="term" value="P:DNA integration"/>
    <property type="evidence" value="ECO:0007669"/>
    <property type="project" value="InterPro"/>
</dbReference>
<dbReference type="Gene3D" id="3.30.420.10">
    <property type="entry name" value="Ribonuclease H-like superfamily/Ribonuclease H"/>
    <property type="match status" value="1"/>
</dbReference>
<keyword evidence="7" id="KW-0378">Hydrolase</keyword>
<dbReference type="CDD" id="cd01647">
    <property type="entry name" value="RT_LTR"/>
    <property type="match status" value="1"/>
</dbReference>
<feature type="compositionally biased region" description="Basic and acidic residues" evidence="9">
    <location>
        <begin position="370"/>
        <end position="382"/>
    </location>
</feature>
<feature type="domain" description="Integrase catalytic" evidence="11">
    <location>
        <begin position="1529"/>
        <end position="1688"/>
    </location>
</feature>
<dbReference type="PROSITE" id="PS50878">
    <property type="entry name" value="RT_POL"/>
    <property type="match status" value="1"/>
</dbReference>
<dbReference type="Gene3D" id="3.10.10.10">
    <property type="entry name" value="HIV Type 1 Reverse Transcriptase, subunit A, domain 1"/>
    <property type="match status" value="1"/>
</dbReference>
<proteinExistence type="predicted"/>
<evidence type="ECO:0000313" key="13">
    <source>
        <dbReference type="Proteomes" id="UP000663851"/>
    </source>
</evidence>
<dbReference type="GO" id="GO:0004519">
    <property type="term" value="F:endonuclease activity"/>
    <property type="evidence" value="ECO:0007669"/>
    <property type="project" value="UniProtKB-KW"/>
</dbReference>
<feature type="compositionally biased region" description="Polar residues" evidence="9">
    <location>
        <begin position="1345"/>
        <end position="1362"/>
    </location>
</feature>
<feature type="compositionally biased region" description="Low complexity" evidence="9">
    <location>
        <begin position="447"/>
        <end position="469"/>
    </location>
</feature>
<keyword evidence="3" id="KW-0808">Transferase</keyword>
<dbReference type="PROSITE" id="PS00141">
    <property type="entry name" value="ASP_PROTEASE"/>
    <property type="match status" value="1"/>
</dbReference>
<dbReference type="InterPro" id="IPR045358">
    <property type="entry name" value="Ty3_capsid"/>
</dbReference>
<dbReference type="InterPro" id="IPR036397">
    <property type="entry name" value="RNaseH_sf"/>
</dbReference>
<evidence type="ECO:0000259" key="10">
    <source>
        <dbReference type="PROSITE" id="PS50878"/>
    </source>
</evidence>
<dbReference type="FunFam" id="3.10.10.10:FF:000007">
    <property type="entry name" value="Retrovirus-related Pol polyprotein from transposon 17.6-like Protein"/>
    <property type="match status" value="1"/>
</dbReference>
<dbReference type="PANTHER" id="PTHR37984:SF5">
    <property type="entry name" value="PROTEIN NYNRIN-LIKE"/>
    <property type="match status" value="1"/>
</dbReference>
<dbReference type="EMBL" id="CAJOBO010002273">
    <property type="protein sequence ID" value="CAF4441746.1"/>
    <property type="molecule type" value="Genomic_DNA"/>
</dbReference>
<sequence length="1807" mass="206824">MIDSSDTNRRKEIIPTPNRPILKQQPFIRNTTNDELVSISEHNSTIHTLQDDTLTNNEPCAITKEITSNTKSDDMNRHTDRQSQLEMVDETHNFDAFISENFVVFSGKQNVHRWLDETEQKFKEFKISRNLRFQAITLLIEGEAKRKLRHQPTTFHSTTSVNFGATNLLGELPDKNPTSNTSDSSTFVLDETINDLRKAIVSDLIKNPKIFKGGKDDVNKWIDDIEHLLDVAHIPESSLLDLISYSLRGDALQWFKTSKSMFTSWKVFTSELKRAFTSSFHEELAFKKLESYNQGENQSIRNFFNEILKLCNETDATMSEATKLKNLLNKTKPTIQFEVRKKKPTTPTEFLEYAKDIEELFQLSNINNEDMKTSNDENHKEPLLPSSSTVPLYNNTYRNISSTTQSSPKYHKYNNYQNSNNTFVNLHSRNNYQPPSRIPPFSYNQSRNMNQQYSSNRNNSSFNTANNNRIRPQPNQMNYSNNNQSRLRSANTVFSLDPSNNADVEPEEFSISSTPCIRYGVNSKNIPKNPSRSPLIFITTLVNNYQTKILIDTGATTTFIREDVLQHMAHLQYIRKTPYSFTLADGLAPFHVLGVVEVSIRFGNSTTKIHAHIARKLCATMIIGMNYINKYNLNINVAQQTISIIHNNHVSSMNMDTDFELHRIPVNISKPIQIPPRSNRSAQVSIPISSISSPFVPNPFVRNTYALSTPYTFLNFQNYYSDIKLFNMSSHRQYLNEGTCIGFLTYRKKSIIGEKPDSTTHKSFEVAGTSGLTSAPNDSCDIRVVSSKSFGVTGSTGETPVLHDLLAARVSDKALSSSDNYVFRDHTTSNSNNNSFFCNAIDPRKPVVADSLRMLVSKIENTQQQEKLYSLLKHFHKTFDTTKHSIAHTRIEHVINTVPHSPPASRPYTQPDKEEAMYKMIQEFLHAGLIQESHSPYAAPAILVKKKDDSYRFVVDYKRLNSITIKDSSPLPNMEDAIRKLGQGYSYFSKLDLKSGFYQIPINEGDKEKTAFVTPFGLYQFNVLPMGLKNSPPTFQKVMTDTLKACRLFSLVYLDDIIVFSKSFSEHLHHLEQVLLALQAKNLVLNPPKCELVAKQIDYLGHSISQDHITPMQDKIEAILQINEPRSLGQANRFIGALGWYRKFIPHFATVAAPIHAITNLTKINRRKFRWGFAQSQAFHKLKQMLITEPLFLHYPIQDKPLILATDASGIGIGGVLQQEVGGKIHNLYYHSQLMTKCERKYSAIEKEALAIYKCFERMRPVLLGRSITLITDHCPLCHIMEKTVRNARVDRITHLIQEYNIEKVVHIKGTENCLPDFLSRYSQEEDDDLFEVEYGLGSKEYKPSPTSLTTQTDRISPLMSTSKQPRTLAVMNLRSRKNLEKSVSASTSVDDDVNTDDDLDSKNSNEFSQLHETIPNFSHNYFDLNTLKDKQTEDPEIQQIVEQIKCKLHTLYFVFKNDVLYKLQTPSRNSKRKIKVIYLPSSMVLSLLKACHDDPMSDAHFGTDRTYLKIKNQYCRHRKHGQLRPISPPDGPFSLVGIDYCGPLKRTPRDNQYVLVISDYFTRYTTAIALPNCTAETTAQALFNGYFCKYGVPSTILSDQGSYFQNQLMANIKRLIGYNHIYSTPYHSQTNGIVECFNSTLIPQIAKLQDAENNNWDEYLQAVVFAYNTGVHKTTKYSPFELLYGRAPYLPINAPPTHFTFIKPNDYFEQLKKTLRIYQQAAKSNIIQQQQINKNWYDRNRLDPHYQIGNKVLTRIHGLRGKLDPKFSVTPKIIIHVNHPIYIVEDEITHLQSQVHVCDIRPILIE</sequence>
<dbReference type="FunFam" id="3.30.420.10:FF:000032">
    <property type="entry name" value="Retrovirus-related Pol polyprotein from transposon 297-like Protein"/>
    <property type="match status" value="1"/>
</dbReference>
<reference evidence="12" key="1">
    <citation type="submission" date="2021-02" db="EMBL/GenBank/DDBJ databases">
        <authorList>
            <person name="Nowell W R."/>
        </authorList>
    </citation>
    <scope>NUCLEOTIDE SEQUENCE</scope>
</reference>
<feature type="region of interest" description="Disordered" evidence="9">
    <location>
        <begin position="370"/>
        <end position="392"/>
    </location>
</feature>
<dbReference type="Gene3D" id="3.10.20.370">
    <property type="match status" value="1"/>
</dbReference>
<feature type="region of interest" description="Disordered" evidence="9">
    <location>
        <begin position="447"/>
        <end position="478"/>
    </location>
</feature>
<evidence type="ECO:0000256" key="4">
    <source>
        <dbReference type="ARBA" id="ARBA00022695"/>
    </source>
</evidence>
<accession>A0A820RQK6</accession>
<dbReference type="PROSITE" id="PS50994">
    <property type="entry name" value="INTEGRASE"/>
    <property type="match status" value="1"/>
</dbReference>
<keyword evidence="2" id="KW-0645">Protease</keyword>
<dbReference type="InterPro" id="IPR021109">
    <property type="entry name" value="Peptidase_aspartic_dom_sf"/>
</dbReference>
<evidence type="ECO:0000256" key="8">
    <source>
        <dbReference type="ARBA" id="ARBA00022918"/>
    </source>
</evidence>
<feature type="compositionally biased region" description="Acidic residues" evidence="9">
    <location>
        <begin position="1390"/>
        <end position="1400"/>
    </location>
</feature>
<dbReference type="InterPro" id="IPR000477">
    <property type="entry name" value="RT_dom"/>
</dbReference>
<dbReference type="InterPro" id="IPR043502">
    <property type="entry name" value="DNA/RNA_pol_sf"/>
</dbReference>
<dbReference type="Proteomes" id="UP000663851">
    <property type="component" value="Unassembled WGS sequence"/>
</dbReference>
<dbReference type="InterPro" id="IPR043128">
    <property type="entry name" value="Rev_trsase/Diguanyl_cyclase"/>
</dbReference>
<dbReference type="GO" id="GO:0006508">
    <property type="term" value="P:proteolysis"/>
    <property type="evidence" value="ECO:0007669"/>
    <property type="project" value="UniProtKB-KW"/>
</dbReference>
<dbReference type="GO" id="GO:0003676">
    <property type="term" value="F:nucleic acid binding"/>
    <property type="evidence" value="ECO:0007669"/>
    <property type="project" value="InterPro"/>
</dbReference>
<feature type="region of interest" description="Disordered" evidence="9">
    <location>
        <begin position="1380"/>
        <end position="1405"/>
    </location>
</feature>
<dbReference type="Gene3D" id="2.40.70.10">
    <property type="entry name" value="Acid Proteases"/>
    <property type="match status" value="1"/>
</dbReference>
<organism evidence="12 13">
    <name type="scientific">Rotaria socialis</name>
    <dbReference type="NCBI Taxonomy" id="392032"/>
    <lineage>
        <taxon>Eukaryota</taxon>
        <taxon>Metazoa</taxon>
        <taxon>Spiralia</taxon>
        <taxon>Gnathifera</taxon>
        <taxon>Rotifera</taxon>
        <taxon>Eurotatoria</taxon>
        <taxon>Bdelloidea</taxon>
        <taxon>Philodinida</taxon>
        <taxon>Philodinidae</taxon>
        <taxon>Rotaria</taxon>
    </lineage>
</organism>
<keyword evidence="5" id="KW-0540">Nuclease</keyword>
<evidence type="ECO:0000256" key="5">
    <source>
        <dbReference type="ARBA" id="ARBA00022722"/>
    </source>
</evidence>
<dbReference type="Pfam" id="PF00078">
    <property type="entry name" value="RVT_1"/>
    <property type="match status" value="1"/>
</dbReference>
<dbReference type="SUPFAM" id="SSF50630">
    <property type="entry name" value="Acid proteases"/>
    <property type="match status" value="1"/>
</dbReference>
<dbReference type="GO" id="GO:0004190">
    <property type="term" value="F:aspartic-type endopeptidase activity"/>
    <property type="evidence" value="ECO:0007669"/>
    <property type="project" value="InterPro"/>
</dbReference>
<dbReference type="Pfam" id="PF17917">
    <property type="entry name" value="RT_RNaseH"/>
    <property type="match status" value="1"/>
</dbReference>
<dbReference type="InterPro" id="IPR012337">
    <property type="entry name" value="RNaseH-like_sf"/>
</dbReference>
<dbReference type="Pfam" id="PF13975">
    <property type="entry name" value="gag-asp_proteas"/>
    <property type="match status" value="1"/>
</dbReference>
<dbReference type="FunFam" id="3.30.70.270:FF:000020">
    <property type="entry name" value="Transposon Tf2-6 polyprotein-like Protein"/>
    <property type="match status" value="1"/>
</dbReference>
<evidence type="ECO:0000256" key="1">
    <source>
        <dbReference type="ARBA" id="ARBA00012493"/>
    </source>
</evidence>
<gene>
    <name evidence="12" type="ORF">HFQ381_LOCUS23184</name>
</gene>
<evidence type="ECO:0000313" key="12">
    <source>
        <dbReference type="EMBL" id="CAF4441746.1"/>
    </source>
</evidence>
<dbReference type="PANTHER" id="PTHR37984">
    <property type="entry name" value="PROTEIN CBG26694"/>
    <property type="match status" value="1"/>
</dbReference>
<dbReference type="Gene3D" id="3.30.70.270">
    <property type="match status" value="2"/>
</dbReference>
<dbReference type="EC" id="2.7.7.49" evidence="1"/>
<dbReference type="InterPro" id="IPR001969">
    <property type="entry name" value="Aspartic_peptidase_AS"/>
</dbReference>
<dbReference type="CDD" id="cd00303">
    <property type="entry name" value="retropepsin_like"/>
    <property type="match status" value="1"/>
</dbReference>
<evidence type="ECO:0000256" key="6">
    <source>
        <dbReference type="ARBA" id="ARBA00022759"/>
    </source>
</evidence>
<dbReference type="InterPro" id="IPR001584">
    <property type="entry name" value="Integrase_cat-core"/>
</dbReference>